<sequence length="61" mass="7499">MWSFTQERMVSALEESLEDPEKSKQRRRWLSVKFLYYSCCFLRDPYKSHEADQLINNIHEK</sequence>
<dbReference type="AlphaFoldDB" id="A0A6C0IKZ4"/>
<name>A0A6C0IKZ4_9ZZZZ</name>
<proteinExistence type="predicted"/>
<reference evidence="1" key="1">
    <citation type="journal article" date="2020" name="Nature">
        <title>Giant virus diversity and host interactions through global metagenomics.</title>
        <authorList>
            <person name="Schulz F."/>
            <person name="Roux S."/>
            <person name="Paez-Espino D."/>
            <person name="Jungbluth S."/>
            <person name="Walsh D.A."/>
            <person name="Denef V.J."/>
            <person name="McMahon K.D."/>
            <person name="Konstantinidis K.T."/>
            <person name="Eloe-Fadrosh E.A."/>
            <person name="Kyrpides N.C."/>
            <person name="Woyke T."/>
        </authorList>
    </citation>
    <scope>NUCLEOTIDE SEQUENCE</scope>
    <source>
        <strain evidence="1">GVMAG-M-3300024252-29</strain>
    </source>
</reference>
<dbReference type="EMBL" id="MN740207">
    <property type="protein sequence ID" value="QHT93300.1"/>
    <property type="molecule type" value="Genomic_DNA"/>
</dbReference>
<protein>
    <submittedName>
        <fullName evidence="1">Uncharacterized protein</fullName>
    </submittedName>
</protein>
<organism evidence="1">
    <name type="scientific">viral metagenome</name>
    <dbReference type="NCBI Taxonomy" id="1070528"/>
    <lineage>
        <taxon>unclassified sequences</taxon>
        <taxon>metagenomes</taxon>
        <taxon>organismal metagenomes</taxon>
    </lineage>
</organism>
<evidence type="ECO:0000313" key="1">
    <source>
        <dbReference type="EMBL" id="QHT93300.1"/>
    </source>
</evidence>
<accession>A0A6C0IKZ4</accession>